<comment type="similarity">
    <text evidence="5">Belongs to the IspH family.</text>
</comment>
<feature type="binding site" evidence="5">
    <location>
        <position position="76"/>
    </location>
    <ligand>
        <name>isopentenyl diphosphate</name>
        <dbReference type="ChEBI" id="CHEBI:128769"/>
    </ligand>
</feature>
<feature type="binding site" evidence="5">
    <location>
        <position position="229"/>
    </location>
    <ligand>
        <name>dimethylallyl diphosphate</name>
        <dbReference type="ChEBI" id="CHEBI:57623"/>
    </ligand>
</feature>
<dbReference type="InterPro" id="IPR003451">
    <property type="entry name" value="LytB/IspH"/>
</dbReference>
<feature type="binding site" evidence="5">
    <location>
        <position position="228"/>
    </location>
    <ligand>
        <name>dimethylallyl diphosphate</name>
        <dbReference type="ChEBI" id="CHEBI:57623"/>
    </ligand>
</feature>
<dbReference type="Proteomes" id="UP000030146">
    <property type="component" value="Unassembled WGS sequence"/>
</dbReference>
<keyword evidence="1 5" id="KW-0004">4Fe-4S</keyword>
<evidence type="ECO:0000256" key="1">
    <source>
        <dbReference type="ARBA" id="ARBA00022485"/>
    </source>
</evidence>
<feature type="binding site" evidence="5">
    <location>
        <position position="227"/>
    </location>
    <ligand>
        <name>(2E)-4-hydroxy-3-methylbut-2-enyl diphosphate</name>
        <dbReference type="ChEBI" id="CHEBI:128753"/>
    </ligand>
</feature>
<name>A0A099WX69_9PORP</name>
<feature type="binding site" evidence="5">
    <location>
        <position position="76"/>
    </location>
    <ligand>
        <name>(2E)-4-hydroxy-3-methylbut-2-enyl diphosphate</name>
        <dbReference type="ChEBI" id="CHEBI:128753"/>
    </ligand>
</feature>
<dbReference type="GO" id="GO:0016114">
    <property type="term" value="P:terpenoid biosynthetic process"/>
    <property type="evidence" value="ECO:0007669"/>
    <property type="project" value="UniProtKB-UniRule"/>
</dbReference>
<dbReference type="GO" id="GO:0019288">
    <property type="term" value="P:isopentenyl diphosphate biosynthetic process, methylerythritol 4-phosphate pathway"/>
    <property type="evidence" value="ECO:0007669"/>
    <property type="project" value="UniProtKB-UniRule"/>
</dbReference>
<feature type="binding site" evidence="5">
    <location>
        <position position="272"/>
    </location>
    <ligand>
        <name>isopentenyl diphosphate</name>
        <dbReference type="ChEBI" id="CHEBI:128769"/>
    </ligand>
</feature>
<dbReference type="Gene3D" id="3.40.50.11270">
    <property type="match status" value="1"/>
</dbReference>
<evidence type="ECO:0000313" key="7">
    <source>
        <dbReference type="Proteomes" id="UP000030146"/>
    </source>
</evidence>
<dbReference type="Pfam" id="PF02401">
    <property type="entry name" value="LYTB"/>
    <property type="match status" value="1"/>
</dbReference>
<dbReference type="PANTHER" id="PTHR30426">
    <property type="entry name" value="4-HYDROXY-3-METHYLBUT-2-ENYL DIPHOSPHATE REDUCTASE"/>
    <property type="match status" value="1"/>
</dbReference>
<sequence length="289" mass="31595">MIPIEIDSGSGFCFGVVNAIRHAENQLEKSSDKLYCLGDIVHNTLEVERLGKKGLETIDYDAFSRLRGAKVLLRAHGEPPKIYRMAGENGVTIIDATCPVVLRLQNKIKSRYEATRSLGAQVVIYGKRGHAEVNGLVGQTEGTAIVIESEEELDKIDYTRPVILFSQTTKSLEGFGQIIDSISARMQPGVTFEHHDTICRQVANRIPHIGAFAAAHELVFFVAGEKSSNGKVLFAHCLAANPRSIFISSPELIVPDMLVPLPTSIGICGATSTPRWQMEEVASRIKALL</sequence>
<dbReference type="GO" id="GO:0046872">
    <property type="term" value="F:metal ion binding"/>
    <property type="evidence" value="ECO:0007669"/>
    <property type="project" value="UniProtKB-KW"/>
</dbReference>
<dbReference type="GO" id="GO:0051539">
    <property type="term" value="F:4 iron, 4 sulfur cluster binding"/>
    <property type="evidence" value="ECO:0007669"/>
    <property type="project" value="UniProtKB-UniRule"/>
</dbReference>
<dbReference type="UniPathway" id="UPA00059">
    <property type="reaction ID" value="UER00105"/>
</dbReference>
<feature type="binding site" evidence="5">
    <location>
        <position position="228"/>
    </location>
    <ligand>
        <name>(2E)-4-hydroxy-3-methylbut-2-enyl diphosphate</name>
        <dbReference type="ChEBI" id="CHEBI:128753"/>
    </ligand>
</feature>
<dbReference type="Gene3D" id="3.40.1010.20">
    <property type="entry name" value="4-hydroxy-3-methylbut-2-enyl diphosphate reductase, catalytic domain"/>
    <property type="match status" value="2"/>
</dbReference>
<feature type="binding site" evidence="5">
    <location>
        <position position="168"/>
    </location>
    <ligand>
        <name>(2E)-4-hydroxy-3-methylbut-2-enyl diphosphate</name>
        <dbReference type="ChEBI" id="CHEBI:128753"/>
    </ligand>
</feature>
<comment type="function">
    <text evidence="5">Catalyzes the conversion of 1-hydroxy-2-methyl-2-(E)-butenyl 4-diphosphate (HMBPP) into a mixture of isopentenyl diphosphate (IPP) and dimethylallyl diphosphate (DMAPP). Acts in the terminal step of the DOXP/MEP pathway for isoprenoid precursor biosynthesis.</text>
</comment>
<comment type="caution">
    <text evidence="6">The sequence shown here is derived from an EMBL/GenBank/DDBJ whole genome shotgun (WGS) entry which is preliminary data.</text>
</comment>
<dbReference type="PANTHER" id="PTHR30426:SF0">
    <property type="entry name" value="4-HYDROXY-3-METHYLBUT-2-ENYL DIPHOSPHATE REDUCTASE"/>
    <property type="match status" value="1"/>
</dbReference>
<keyword evidence="5" id="KW-0560">Oxidoreductase</keyword>
<reference evidence="6 7" key="1">
    <citation type="submission" date="2014-08" db="EMBL/GenBank/DDBJ databases">
        <title>Porphyromonas gulae strain:COT-052_OH3439 Genome sequencing.</title>
        <authorList>
            <person name="Wallis C."/>
            <person name="Deusch O."/>
            <person name="O'Flynn C."/>
            <person name="Davis I."/>
            <person name="Jospin G."/>
            <person name="Darling A.E."/>
            <person name="Coil D.A."/>
            <person name="Alexiev A."/>
            <person name="Horsfall A."/>
            <person name="Kirkwood N."/>
            <person name="Harris S."/>
            <person name="Eisen J.A."/>
        </authorList>
    </citation>
    <scope>NUCLEOTIDE SEQUENCE [LARGE SCALE GENOMIC DNA]</scope>
    <source>
        <strain evidence="7">COT-052 OH3439</strain>
    </source>
</reference>
<keyword evidence="5" id="KW-0414">Isoprene biosynthesis</keyword>
<feature type="binding site" evidence="5">
    <location>
        <position position="42"/>
    </location>
    <ligand>
        <name>dimethylallyl diphosphate</name>
        <dbReference type="ChEBI" id="CHEBI:57623"/>
    </ligand>
</feature>
<gene>
    <name evidence="5" type="primary">ispH</name>
    <name evidence="6" type="ORF">HR15_04175</name>
</gene>
<feature type="binding site" evidence="5">
    <location>
        <position position="130"/>
    </location>
    <ligand>
        <name>(2E)-4-hydroxy-3-methylbut-2-enyl diphosphate</name>
        <dbReference type="ChEBI" id="CHEBI:128753"/>
    </ligand>
</feature>
<comment type="pathway">
    <text evidence="5">Isoprenoid biosynthesis; isopentenyl diphosphate biosynthesis via DXP pathway; isopentenyl diphosphate from 1-deoxy-D-xylulose 5-phosphate: step 6/6.</text>
</comment>
<evidence type="ECO:0000256" key="5">
    <source>
        <dbReference type="HAMAP-Rule" id="MF_00191"/>
    </source>
</evidence>
<feature type="binding site" evidence="5">
    <location>
        <position position="227"/>
    </location>
    <ligand>
        <name>isopentenyl diphosphate</name>
        <dbReference type="ChEBI" id="CHEBI:128769"/>
    </ligand>
</feature>
<dbReference type="NCBIfam" id="TIGR00216">
    <property type="entry name" value="ispH_lytB"/>
    <property type="match status" value="1"/>
</dbReference>
<feature type="binding site" evidence="5">
    <location>
        <position position="228"/>
    </location>
    <ligand>
        <name>isopentenyl diphosphate</name>
        <dbReference type="ChEBI" id="CHEBI:128769"/>
    </ligand>
</feature>
<feature type="active site" description="Proton donor" evidence="5">
    <location>
        <position position="132"/>
    </location>
</feature>
<dbReference type="NCBIfam" id="NF002187">
    <property type="entry name" value="PRK01045.1-1"/>
    <property type="match status" value="1"/>
</dbReference>
<feature type="binding site" evidence="5">
    <location>
        <position position="229"/>
    </location>
    <ligand>
        <name>(2E)-4-hydroxy-3-methylbut-2-enyl diphosphate</name>
        <dbReference type="ChEBI" id="CHEBI:128753"/>
    </ligand>
</feature>
<dbReference type="GO" id="GO:0051745">
    <property type="term" value="F:4-hydroxy-3-methylbut-2-enyl diphosphate reductase activity"/>
    <property type="evidence" value="ECO:0007669"/>
    <property type="project" value="UniProtKB-UniRule"/>
</dbReference>
<keyword evidence="7" id="KW-1185">Reference proteome</keyword>
<feature type="binding site" evidence="5">
    <location>
        <position position="272"/>
    </location>
    <ligand>
        <name>dimethylallyl diphosphate</name>
        <dbReference type="ChEBI" id="CHEBI:57623"/>
    </ligand>
</feature>
<organism evidence="6 7">
    <name type="scientific">Porphyromonas gulae</name>
    <dbReference type="NCBI Taxonomy" id="111105"/>
    <lineage>
        <taxon>Bacteria</taxon>
        <taxon>Pseudomonadati</taxon>
        <taxon>Bacteroidota</taxon>
        <taxon>Bacteroidia</taxon>
        <taxon>Bacteroidales</taxon>
        <taxon>Porphyromonadaceae</taxon>
        <taxon>Porphyromonas</taxon>
    </lineage>
</organism>
<feature type="binding site" evidence="5">
    <location>
        <position position="199"/>
    </location>
    <ligand>
        <name>[4Fe-4S] cluster</name>
        <dbReference type="ChEBI" id="CHEBI:49883"/>
    </ligand>
</feature>
<evidence type="ECO:0000256" key="2">
    <source>
        <dbReference type="ARBA" id="ARBA00022723"/>
    </source>
</evidence>
<dbReference type="EMBL" id="JRAK01000061">
    <property type="protein sequence ID" value="KGN89416.1"/>
    <property type="molecule type" value="Genomic_DNA"/>
</dbReference>
<feature type="binding site" evidence="5">
    <location>
        <position position="130"/>
    </location>
    <ligand>
        <name>dimethylallyl diphosphate</name>
        <dbReference type="ChEBI" id="CHEBI:57623"/>
    </ligand>
</feature>
<feature type="binding site" evidence="5">
    <location>
        <position position="229"/>
    </location>
    <ligand>
        <name>isopentenyl diphosphate</name>
        <dbReference type="ChEBI" id="CHEBI:128769"/>
    </ligand>
</feature>
<feature type="binding site" evidence="5">
    <location>
        <position position="42"/>
    </location>
    <ligand>
        <name>isopentenyl diphosphate</name>
        <dbReference type="ChEBI" id="CHEBI:128769"/>
    </ligand>
</feature>
<feature type="binding site" evidence="5">
    <location>
        <position position="272"/>
    </location>
    <ligand>
        <name>(2E)-4-hydroxy-3-methylbut-2-enyl diphosphate</name>
        <dbReference type="ChEBI" id="CHEBI:128753"/>
    </ligand>
</feature>
<comment type="pathway">
    <text evidence="5">Isoprenoid biosynthesis; dimethylallyl diphosphate biosynthesis; dimethylallyl diphosphate from (2E)-4-hydroxy-3-methylbutenyl diphosphate: step 1/1.</text>
</comment>
<feature type="binding site" evidence="5">
    <location>
        <position position="42"/>
    </location>
    <ligand>
        <name>(2E)-4-hydroxy-3-methylbut-2-enyl diphosphate</name>
        <dbReference type="ChEBI" id="CHEBI:128753"/>
    </ligand>
</feature>
<keyword evidence="2 5" id="KW-0479">Metal-binding</keyword>
<dbReference type="GO" id="GO:0050992">
    <property type="term" value="P:dimethylallyl diphosphate biosynthetic process"/>
    <property type="evidence" value="ECO:0007669"/>
    <property type="project" value="UniProtKB-UniRule"/>
</dbReference>
<dbReference type="RefSeq" id="WP_018965173.1">
    <property type="nucleotide sequence ID" value="NZ_JQJE01000014.1"/>
</dbReference>
<dbReference type="CDD" id="cd13944">
    <property type="entry name" value="lytB_ispH"/>
    <property type="match status" value="1"/>
</dbReference>
<feature type="binding site" evidence="5">
    <location>
        <position position="98"/>
    </location>
    <ligand>
        <name>[4Fe-4S] cluster</name>
        <dbReference type="ChEBI" id="CHEBI:49883"/>
    </ligand>
</feature>
<evidence type="ECO:0000256" key="3">
    <source>
        <dbReference type="ARBA" id="ARBA00023004"/>
    </source>
</evidence>
<comment type="catalytic activity">
    <reaction evidence="5">
        <text>isopentenyl diphosphate + 2 oxidized [2Fe-2S]-[ferredoxin] + H2O = (2E)-4-hydroxy-3-methylbut-2-enyl diphosphate + 2 reduced [2Fe-2S]-[ferredoxin] + 2 H(+)</text>
        <dbReference type="Rhea" id="RHEA:24488"/>
        <dbReference type="Rhea" id="RHEA-COMP:10000"/>
        <dbReference type="Rhea" id="RHEA-COMP:10001"/>
        <dbReference type="ChEBI" id="CHEBI:15377"/>
        <dbReference type="ChEBI" id="CHEBI:15378"/>
        <dbReference type="ChEBI" id="CHEBI:33737"/>
        <dbReference type="ChEBI" id="CHEBI:33738"/>
        <dbReference type="ChEBI" id="CHEBI:128753"/>
        <dbReference type="ChEBI" id="CHEBI:128769"/>
        <dbReference type="EC" id="1.17.7.4"/>
    </reaction>
</comment>
<dbReference type="PATRIC" id="fig|111105.18.peg.1266"/>
<dbReference type="HAMAP" id="MF_00191">
    <property type="entry name" value="IspH"/>
    <property type="match status" value="1"/>
</dbReference>
<keyword evidence="4 5" id="KW-0411">Iron-sulfur</keyword>
<accession>A0A099WX69</accession>
<feature type="binding site" evidence="5">
    <location>
        <position position="13"/>
    </location>
    <ligand>
        <name>[4Fe-4S] cluster</name>
        <dbReference type="ChEBI" id="CHEBI:49883"/>
    </ligand>
</feature>
<dbReference type="AlphaFoldDB" id="A0A099WX69"/>
<feature type="binding site" evidence="5">
    <location>
        <position position="130"/>
    </location>
    <ligand>
        <name>isopentenyl diphosphate</name>
        <dbReference type="ChEBI" id="CHEBI:128769"/>
    </ligand>
</feature>
<comment type="catalytic activity">
    <reaction evidence="5">
        <text>dimethylallyl diphosphate + 2 oxidized [2Fe-2S]-[ferredoxin] + H2O = (2E)-4-hydroxy-3-methylbut-2-enyl diphosphate + 2 reduced [2Fe-2S]-[ferredoxin] + 2 H(+)</text>
        <dbReference type="Rhea" id="RHEA:24825"/>
        <dbReference type="Rhea" id="RHEA-COMP:10000"/>
        <dbReference type="Rhea" id="RHEA-COMP:10001"/>
        <dbReference type="ChEBI" id="CHEBI:15377"/>
        <dbReference type="ChEBI" id="CHEBI:15378"/>
        <dbReference type="ChEBI" id="CHEBI:33737"/>
        <dbReference type="ChEBI" id="CHEBI:33738"/>
        <dbReference type="ChEBI" id="CHEBI:57623"/>
        <dbReference type="ChEBI" id="CHEBI:128753"/>
        <dbReference type="EC" id="1.17.7.4"/>
    </reaction>
</comment>
<feature type="binding site" evidence="5">
    <location>
        <position position="76"/>
    </location>
    <ligand>
        <name>dimethylallyl diphosphate</name>
        <dbReference type="ChEBI" id="CHEBI:57623"/>
    </ligand>
</feature>
<dbReference type="GeneID" id="57239200"/>
<comment type="cofactor">
    <cofactor evidence="5">
        <name>[4Fe-4S] cluster</name>
        <dbReference type="ChEBI" id="CHEBI:49883"/>
    </cofactor>
    <text evidence="5">Binds 1 [4Fe-4S] cluster per subunit.</text>
</comment>
<feature type="binding site" evidence="5">
    <location>
        <position position="227"/>
    </location>
    <ligand>
        <name>dimethylallyl diphosphate</name>
        <dbReference type="ChEBI" id="CHEBI:57623"/>
    </ligand>
</feature>
<proteinExistence type="inferred from homology"/>
<keyword evidence="3 5" id="KW-0408">Iron</keyword>
<evidence type="ECO:0000256" key="4">
    <source>
        <dbReference type="ARBA" id="ARBA00023014"/>
    </source>
</evidence>
<dbReference type="UniPathway" id="UPA00056">
    <property type="reaction ID" value="UER00097"/>
</dbReference>
<protein>
    <recommendedName>
        <fullName evidence="5">4-hydroxy-3-methylbut-2-enyl diphosphate reductase</fullName>
        <shortName evidence="5">HMBPP reductase</shortName>
        <ecNumber evidence="5">1.17.7.4</ecNumber>
    </recommendedName>
</protein>
<evidence type="ECO:0000313" key="6">
    <source>
        <dbReference type="EMBL" id="KGN89416.1"/>
    </source>
</evidence>
<dbReference type="EC" id="1.17.7.4" evidence="5"/>